<dbReference type="PANTHER" id="PTHR43881">
    <property type="entry name" value="GAMMA-GLUTAMYLTRANSPEPTIDASE (AFU_ORTHOLOGUE AFUA_4G13580)"/>
    <property type="match status" value="1"/>
</dbReference>
<proteinExistence type="predicted"/>
<dbReference type="OrthoDB" id="9781342at2"/>
<dbReference type="EMBL" id="LDRT01000012">
    <property type="protein sequence ID" value="KTR96376.1"/>
    <property type="molecule type" value="Genomic_DNA"/>
</dbReference>
<dbReference type="PRINTS" id="PR01210">
    <property type="entry name" value="GGTRANSPTASE"/>
</dbReference>
<dbReference type="InterPro" id="IPR043137">
    <property type="entry name" value="GGT_ssub_C"/>
</dbReference>
<organism evidence="2 3">
    <name type="scientific">Microbacterium testaceum</name>
    <name type="common">Aureobacterium testaceum</name>
    <name type="synonym">Brevibacterium testaceum</name>
    <dbReference type="NCBI Taxonomy" id="2033"/>
    <lineage>
        <taxon>Bacteria</taxon>
        <taxon>Bacillati</taxon>
        <taxon>Actinomycetota</taxon>
        <taxon>Actinomycetes</taxon>
        <taxon>Micrococcales</taxon>
        <taxon>Microbacteriaceae</taxon>
        <taxon>Microbacterium</taxon>
    </lineage>
</organism>
<protein>
    <recommendedName>
        <fullName evidence="4">Gamma-glutamyltranspeptidase</fullName>
    </recommendedName>
</protein>
<evidence type="ECO:0008006" key="4">
    <source>
        <dbReference type="Google" id="ProtNLM"/>
    </source>
</evidence>
<dbReference type="InterPro" id="IPR029055">
    <property type="entry name" value="Ntn_hydrolases_N"/>
</dbReference>
<dbReference type="AlphaFoldDB" id="A0A147F0N3"/>
<dbReference type="Gene3D" id="3.60.20.40">
    <property type="match status" value="1"/>
</dbReference>
<dbReference type="Proteomes" id="UP000075025">
    <property type="component" value="Unassembled WGS sequence"/>
</dbReference>
<dbReference type="SUPFAM" id="SSF56235">
    <property type="entry name" value="N-terminal nucleophile aminohydrolases (Ntn hydrolases)"/>
    <property type="match status" value="1"/>
</dbReference>
<dbReference type="Pfam" id="PF01019">
    <property type="entry name" value="G_glu_transpept"/>
    <property type="match status" value="1"/>
</dbReference>
<dbReference type="RefSeq" id="WP_058622501.1">
    <property type="nucleotide sequence ID" value="NZ_LDRT01000012.1"/>
</dbReference>
<gene>
    <name evidence="2" type="ORF">NS220_02355</name>
</gene>
<sequence>MSRTPLTGAIATPHADATRSAEKAFASGGNAIDAALAAAATLSVVYPHNVSIGGDLIALVRDPSGRTRCVNASGPAASAVDRAAMREAHGEVLPYRGIDTVTVPGAVRGWDVLRRMGGQLGWEEIFTDAIVAARDGVAVSRSLAAAFRDEEAAIGFDAGFRETFLAGGLPVEGDALVQPVLARTLEAIRDGGAAALYDGGLRASFVDGLASLGSRIGAADLLLFHPEVVEPLSTSFGPYRVLTSPPNTHGFVLLRVLGELERQGIADPLGADFGRMMEHFFAANLVRDELLADPRVTSGDVTELLNGDATAHGDEPVLPGFRRPRGDTVGIAVSDSSGWSVSLIQSVYHAFGAAVVEPSTGILLHNRGTGFSLDPASPNALAPGKRPLHTLMPVMVDDAQGLRFVSATMGGQGQPQIHAQTLLRAMAGASAQEAVSAPRAIVGPQRDGDAPSDIYVESDLPAPARASLAETRLHLIETPDADELVGHANLVAVASDGGLDAGSDPRSDGAASVRMYGG</sequence>
<name>A0A147F0N3_MICTE</name>
<evidence type="ECO:0000256" key="1">
    <source>
        <dbReference type="SAM" id="MobiDB-lite"/>
    </source>
</evidence>
<evidence type="ECO:0000313" key="2">
    <source>
        <dbReference type="EMBL" id="KTR96376.1"/>
    </source>
</evidence>
<dbReference type="Gene3D" id="1.10.246.230">
    <property type="match status" value="1"/>
</dbReference>
<dbReference type="PATRIC" id="fig|2033.6.peg.443"/>
<reference evidence="2 3" key="1">
    <citation type="journal article" date="2016" name="Front. Microbiol.">
        <title>Genomic Resource of Rice Seed Associated Bacteria.</title>
        <authorList>
            <person name="Midha S."/>
            <person name="Bansal K."/>
            <person name="Sharma S."/>
            <person name="Kumar N."/>
            <person name="Patil P.P."/>
            <person name="Chaudhry V."/>
            <person name="Patil P.B."/>
        </authorList>
    </citation>
    <scope>NUCLEOTIDE SEQUENCE [LARGE SCALE GENOMIC DNA]</scope>
    <source>
        <strain evidence="2 3">NS220</strain>
    </source>
</reference>
<comment type="caution">
    <text evidence="2">The sequence shown here is derived from an EMBL/GenBank/DDBJ whole genome shotgun (WGS) entry which is preliminary data.</text>
</comment>
<accession>A0A147F0N3</accession>
<feature type="region of interest" description="Disordered" evidence="1">
    <location>
        <begin position="496"/>
        <end position="518"/>
    </location>
</feature>
<evidence type="ECO:0000313" key="3">
    <source>
        <dbReference type="Proteomes" id="UP000075025"/>
    </source>
</evidence>
<dbReference type="PANTHER" id="PTHR43881:SF5">
    <property type="entry name" value="GAMMA-GLUTAMYLTRANSPEPTIDASE"/>
    <property type="match status" value="1"/>
</dbReference>
<dbReference type="InterPro" id="IPR052896">
    <property type="entry name" value="GGT-like_enzyme"/>
</dbReference>